<accession>A0ABQ5QB22</accession>
<dbReference type="PANTHER" id="PTHR34512:SF30">
    <property type="entry name" value="OUTER MEMBRANE PROTEIN ASSEMBLY FACTOR BAMB"/>
    <property type="match status" value="1"/>
</dbReference>
<proteinExistence type="predicted"/>
<dbReference type="InterPro" id="IPR011047">
    <property type="entry name" value="Quinoprotein_ADH-like_sf"/>
</dbReference>
<feature type="domain" description="Pyrrolo-quinoline quinone repeat" evidence="1">
    <location>
        <begin position="169"/>
        <end position="249"/>
    </location>
</feature>
<feature type="domain" description="Pyrrolo-quinoline quinone repeat" evidence="1">
    <location>
        <begin position="51"/>
        <end position="140"/>
    </location>
</feature>
<dbReference type="PANTHER" id="PTHR34512">
    <property type="entry name" value="CELL SURFACE PROTEIN"/>
    <property type="match status" value="1"/>
</dbReference>
<reference evidence="2 3" key="1">
    <citation type="journal article" date="2023" name="Antonie Van Leeuwenhoek">
        <title>Mesoterricola silvestris gen. nov., sp. nov., Mesoterricola sediminis sp. nov., Geothrix oryzae sp. nov., Geothrix edaphica sp. nov., Geothrix rubra sp. nov., and Geothrix limicola sp. nov., six novel members of Acidobacteriota isolated from soils.</title>
        <authorList>
            <person name="Itoh H."/>
            <person name="Sugisawa Y."/>
            <person name="Mise K."/>
            <person name="Xu Z."/>
            <person name="Kuniyasu M."/>
            <person name="Ushijima N."/>
            <person name="Kawano K."/>
            <person name="Kobayashi E."/>
            <person name="Shiratori Y."/>
            <person name="Masuda Y."/>
            <person name="Senoo K."/>
        </authorList>
    </citation>
    <scope>NUCLEOTIDE SEQUENCE [LARGE SCALE GENOMIC DNA]</scope>
    <source>
        <strain evidence="2 3">Red804</strain>
    </source>
</reference>
<dbReference type="Pfam" id="PF13360">
    <property type="entry name" value="PQQ_2"/>
    <property type="match status" value="3"/>
</dbReference>
<dbReference type="RefSeq" id="WP_285568978.1">
    <property type="nucleotide sequence ID" value="NZ_BSDE01000001.1"/>
</dbReference>
<feature type="domain" description="Pyrrolo-quinoline quinone repeat" evidence="1">
    <location>
        <begin position="253"/>
        <end position="373"/>
    </location>
</feature>
<dbReference type="InterPro" id="IPR015943">
    <property type="entry name" value="WD40/YVTN_repeat-like_dom_sf"/>
</dbReference>
<dbReference type="Proteomes" id="UP001165069">
    <property type="component" value="Unassembled WGS sequence"/>
</dbReference>
<name>A0ABQ5QB22_9BACT</name>
<keyword evidence="3" id="KW-1185">Reference proteome</keyword>
<protein>
    <recommendedName>
        <fullName evidence="1">Pyrrolo-quinoline quinone repeat domain-containing protein</fullName>
    </recommendedName>
</protein>
<organism evidence="2 3">
    <name type="scientific">Geothrix limicola</name>
    <dbReference type="NCBI Taxonomy" id="2927978"/>
    <lineage>
        <taxon>Bacteria</taxon>
        <taxon>Pseudomonadati</taxon>
        <taxon>Acidobacteriota</taxon>
        <taxon>Holophagae</taxon>
        <taxon>Holophagales</taxon>
        <taxon>Holophagaceae</taxon>
        <taxon>Geothrix</taxon>
    </lineage>
</organism>
<dbReference type="InterPro" id="IPR002372">
    <property type="entry name" value="PQQ_rpt_dom"/>
</dbReference>
<evidence type="ECO:0000259" key="1">
    <source>
        <dbReference type="Pfam" id="PF13360"/>
    </source>
</evidence>
<gene>
    <name evidence="2" type="ORF">GETHLI_01480</name>
</gene>
<comment type="caution">
    <text evidence="2">The sequence shown here is derived from an EMBL/GenBank/DDBJ whole genome shotgun (WGS) entry which is preliminary data.</text>
</comment>
<dbReference type="EMBL" id="BSDE01000001">
    <property type="protein sequence ID" value="GLH71646.1"/>
    <property type="molecule type" value="Genomic_DNA"/>
</dbReference>
<dbReference type="SMART" id="SM00564">
    <property type="entry name" value="PQQ"/>
    <property type="match status" value="7"/>
</dbReference>
<dbReference type="InterPro" id="IPR018391">
    <property type="entry name" value="PQQ_b-propeller_rpt"/>
</dbReference>
<evidence type="ECO:0000313" key="2">
    <source>
        <dbReference type="EMBL" id="GLH71646.1"/>
    </source>
</evidence>
<sequence length="440" mass="46647">MVSKWMLCAQIAICVFLALAGLELQSGTPAMFRGDASHSGVYGSVPPTLSAVAWRFRMGGKVLSSPVVSEGVVYVGGSDHTMIALDARTGVERWRYKAGGAIASSPAVVEGRIIFSSLDGSIRALEAATGKPLWTFRTAGERRFTAPGIHGAQPSTELMADPFDVFLSSPVVAGDRVFVGSGDQHVYALDAATGALRWKVKTGDVVHASPAVAGGKVFIGSFDRTFYALDVDKGTILWTFQTGNDPETHNQMGIASSAAVADGRVFFGCRDGHFYALDANTGALLWKHDNHMGWVIASPAVTEGRVYFPTSDGRRFKALEAATGKVIFDQPMKAISFSSPAIAGSRAIFGTSDGWLHLVDRNTGAVVADFQTEGSREMSSKYVDAKGKLNNAALYPDNTLDGMVIGMDRLFSLGAIMSSPTVADGMVFVGSGDGFVYALR</sequence>
<dbReference type="Gene3D" id="2.130.10.10">
    <property type="entry name" value="YVTN repeat-like/Quinoprotein amine dehydrogenase"/>
    <property type="match status" value="2"/>
</dbReference>
<evidence type="ECO:0000313" key="3">
    <source>
        <dbReference type="Proteomes" id="UP001165069"/>
    </source>
</evidence>
<dbReference type="SUPFAM" id="SSF50998">
    <property type="entry name" value="Quinoprotein alcohol dehydrogenase-like"/>
    <property type="match status" value="2"/>
</dbReference>